<feature type="compositionally biased region" description="Acidic residues" evidence="6">
    <location>
        <begin position="1"/>
        <end position="10"/>
    </location>
</feature>
<dbReference type="Gene3D" id="3.90.1750.10">
    <property type="entry name" value="Hect, E3 ligase catalytic domains"/>
    <property type="match status" value="1"/>
</dbReference>
<comment type="caution">
    <text evidence="8">The sequence shown here is derived from an EMBL/GenBank/DDBJ whole genome shotgun (WGS) entry which is preliminary data.</text>
</comment>
<evidence type="ECO:0000313" key="8">
    <source>
        <dbReference type="EMBL" id="KAF4666471.1"/>
    </source>
</evidence>
<dbReference type="PANTHER" id="PTHR45622">
    <property type="entry name" value="UBIQUITIN-PROTEIN LIGASE E3A-RELATED"/>
    <property type="match status" value="1"/>
</dbReference>
<keyword evidence="2" id="KW-0677">Repeat</keyword>
<dbReference type="CDD" id="cd00078">
    <property type="entry name" value="HECTc"/>
    <property type="match status" value="1"/>
</dbReference>
<feature type="compositionally biased region" description="Basic and acidic residues" evidence="6">
    <location>
        <begin position="490"/>
        <end position="506"/>
    </location>
</feature>
<feature type="repeat" description="RCC1" evidence="5">
    <location>
        <begin position="253"/>
        <end position="306"/>
    </location>
</feature>
<accession>A0A7J6M5X8</accession>
<dbReference type="Pfam" id="PF25390">
    <property type="entry name" value="WD40_RLD"/>
    <property type="match status" value="1"/>
</dbReference>
<dbReference type="FunFam" id="3.30.2410.10:FF:000003">
    <property type="entry name" value="probable E3 ubiquitin-protein ligase HERC4 isoform X1"/>
    <property type="match status" value="1"/>
</dbReference>
<keyword evidence="9" id="KW-1185">Reference proteome</keyword>
<dbReference type="Pfam" id="PF00632">
    <property type="entry name" value="HECT"/>
    <property type="match status" value="1"/>
</dbReference>
<evidence type="ECO:0000256" key="3">
    <source>
        <dbReference type="ARBA" id="ARBA00022786"/>
    </source>
</evidence>
<reference evidence="8 9" key="1">
    <citation type="submission" date="2020-04" db="EMBL/GenBank/DDBJ databases">
        <title>Perkinsus chesapeaki whole genome sequence.</title>
        <authorList>
            <person name="Bogema D.R."/>
        </authorList>
    </citation>
    <scope>NUCLEOTIDE SEQUENCE [LARGE SCALE GENOMIC DNA]</scope>
    <source>
        <strain evidence="8">ATCC PRA-425</strain>
    </source>
</reference>
<feature type="repeat" description="RCC1" evidence="5">
    <location>
        <begin position="89"/>
        <end position="145"/>
    </location>
</feature>
<feature type="repeat" description="RCC1" evidence="5">
    <location>
        <begin position="307"/>
        <end position="358"/>
    </location>
</feature>
<feature type="active site" description="Glycyl thioester intermediate" evidence="4">
    <location>
        <position position="1251"/>
    </location>
</feature>
<dbReference type="InterPro" id="IPR000569">
    <property type="entry name" value="HECT_dom"/>
</dbReference>
<feature type="region of interest" description="Disordered" evidence="6">
    <location>
        <begin position="1"/>
        <end position="32"/>
    </location>
</feature>
<dbReference type="InterPro" id="IPR051709">
    <property type="entry name" value="Ub-ligase/GTPase-reg"/>
</dbReference>
<name>A0A7J6M5X8_PERCH</name>
<gene>
    <name evidence="8" type="primary">HERC3</name>
    <name evidence="8" type="ORF">FOL47_004072</name>
</gene>
<dbReference type="InterPro" id="IPR035983">
    <property type="entry name" value="Hect_E3_ubiquitin_ligase"/>
</dbReference>
<protein>
    <submittedName>
        <fullName evidence="8">Putative E3 ubiquitin-protein ligase herc3</fullName>
    </submittedName>
</protein>
<dbReference type="EMBL" id="JAAPAO010000234">
    <property type="protein sequence ID" value="KAF4666471.1"/>
    <property type="molecule type" value="Genomic_DNA"/>
</dbReference>
<dbReference type="Proteomes" id="UP000591131">
    <property type="component" value="Unassembled WGS sequence"/>
</dbReference>
<feature type="compositionally biased region" description="Polar residues" evidence="6">
    <location>
        <begin position="513"/>
        <end position="525"/>
    </location>
</feature>
<dbReference type="SUPFAM" id="SSF56204">
    <property type="entry name" value="Hect, E3 ligase catalytic domain"/>
    <property type="match status" value="1"/>
</dbReference>
<evidence type="ECO:0000256" key="2">
    <source>
        <dbReference type="ARBA" id="ARBA00022737"/>
    </source>
</evidence>
<proteinExistence type="predicted"/>
<feature type="repeat" description="RCC1" evidence="5">
    <location>
        <begin position="198"/>
        <end position="252"/>
    </location>
</feature>
<dbReference type="Gene3D" id="2.130.10.30">
    <property type="entry name" value="Regulator of chromosome condensation 1/beta-lactamase-inhibitor protein II"/>
    <property type="match status" value="2"/>
</dbReference>
<feature type="region of interest" description="Disordered" evidence="6">
    <location>
        <begin position="443"/>
        <end position="547"/>
    </location>
</feature>
<dbReference type="OrthoDB" id="409931at2759"/>
<dbReference type="PROSITE" id="PS50012">
    <property type="entry name" value="RCC1_3"/>
    <property type="match status" value="6"/>
</dbReference>
<dbReference type="InterPro" id="IPR000408">
    <property type="entry name" value="Reg_chr_condens"/>
</dbReference>
<dbReference type="SUPFAM" id="SSF50985">
    <property type="entry name" value="RCC1/BLIP-II"/>
    <property type="match status" value="1"/>
</dbReference>
<dbReference type="GO" id="GO:0004842">
    <property type="term" value="F:ubiquitin-protein transferase activity"/>
    <property type="evidence" value="ECO:0007669"/>
    <property type="project" value="InterPro"/>
</dbReference>
<evidence type="ECO:0000259" key="7">
    <source>
        <dbReference type="PROSITE" id="PS50237"/>
    </source>
</evidence>
<feature type="domain" description="HECT" evidence="7">
    <location>
        <begin position="942"/>
        <end position="1283"/>
    </location>
</feature>
<dbReference type="PANTHER" id="PTHR45622:SF60">
    <property type="entry name" value="UBIQUITIN-PROTEIN LIGASE E3A"/>
    <property type="match status" value="1"/>
</dbReference>
<evidence type="ECO:0000256" key="6">
    <source>
        <dbReference type="SAM" id="MobiDB-lite"/>
    </source>
</evidence>
<keyword evidence="1" id="KW-0808">Transferase</keyword>
<dbReference type="PROSITE" id="PS50237">
    <property type="entry name" value="HECT"/>
    <property type="match status" value="1"/>
</dbReference>
<dbReference type="Gene3D" id="3.30.2410.10">
    <property type="entry name" value="Hect, E3 ligase catalytic domain"/>
    <property type="match status" value="1"/>
</dbReference>
<dbReference type="Pfam" id="PF13540">
    <property type="entry name" value="RCC1_2"/>
    <property type="match status" value="1"/>
</dbReference>
<feature type="repeat" description="RCC1" evidence="5">
    <location>
        <begin position="359"/>
        <end position="410"/>
    </location>
</feature>
<dbReference type="Gene3D" id="3.30.2160.10">
    <property type="entry name" value="Hect, E3 ligase catalytic domain"/>
    <property type="match status" value="1"/>
</dbReference>
<dbReference type="PRINTS" id="PR00633">
    <property type="entry name" value="RCCNDNSATION"/>
</dbReference>
<evidence type="ECO:0000256" key="5">
    <source>
        <dbReference type="PROSITE-ProRule" id="PRU00235"/>
    </source>
</evidence>
<dbReference type="InterPro" id="IPR009091">
    <property type="entry name" value="RCC1/BLIP-II"/>
</dbReference>
<keyword evidence="3 4" id="KW-0833">Ubl conjugation pathway</keyword>
<organism evidence="8 9">
    <name type="scientific">Perkinsus chesapeaki</name>
    <name type="common">Clam parasite</name>
    <name type="synonym">Perkinsus andrewsi</name>
    <dbReference type="NCBI Taxonomy" id="330153"/>
    <lineage>
        <taxon>Eukaryota</taxon>
        <taxon>Sar</taxon>
        <taxon>Alveolata</taxon>
        <taxon>Perkinsozoa</taxon>
        <taxon>Perkinsea</taxon>
        <taxon>Perkinsida</taxon>
        <taxon>Perkinsidae</taxon>
        <taxon>Perkinsus</taxon>
    </lineage>
</organism>
<evidence type="ECO:0000313" key="9">
    <source>
        <dbReference type="Proteomes" id="UP000591131"/>
    </source>
</evidence>
<dbReference type="SMART" id="SM00119">
    <property type="entry name" value="HECTc"/>
    <property type="match status" value="1"/>
</dbReference>
<evidence type="ECO:0000256" key="4">
    <source>
        <dbReference type="PROSITE-ProRule" id="PRU00104"/>
    </source>
</evidence>
<dbReference type="PROSITE" id="PS00626">
    <property type="entry name" value="RCC1_2"/>
    <property type="match status" value="2"/>
</dbReference>
<dbReference type="InterPro" id="IPR058923">
    <property type="entry name" value="RCC1-like_dom"/>
</dbReference>
<feature type="repeat" description="RCC1" evidence="5">
    <location>
        <begin position="146"/>
        <end position="197"/>
    </location>
</feature>
<evidence type="ECO:0000256" key="1">
    <source>
        <dbReference type="ARBA" id="ARBA00022679"/>
    </source>
</evidence>
<sequence>MSSDDDDLSPEDSSSADILVEEGSDSSSPTEESVGVYCWGDNWCGQCLAVNEEGKSTVDRPQRVCELDQRHPKSLCVGPECTMVVSDSGRVYGGGLNEKGYITGPDGDDSEELFKPRLVAYQELEQSFVSAVNCGDHHTVALTSNNVAVSWGRDNEFGQVGHGQPTINPVAPRMMITPQEVCQVACGSDFTLLLLETGEVYGTGNNSLGQLGTGTTDEITSPKPVLNCGQTYGVPMRQVSAGDAHAAAVSISGVLFTWGSNRKGQLGREDAGHHELVPGTVSCLPPGKAVQMASCGAQHTAAVVQGGQVFLWGDNSFGQCGVDPAEEPSLPIPVNLQAKNVWRTVACGGQHTLFLDVNGQLFGCGNNDSGQLGTGVPGHSGQLRPTLMPRTLAVFSVAAGRSHSAVLAIKSAERPMVPRVNTSVPKELDTAGLFKTHSMAVANSGNRRTTPARPATVDPAERASLRKQRRMISTPVRGVPVEPTTSDSGALKRSDKGERVAGHAREASAPVSEATSLMSDNSGGSTARGLPRTISGGSKDYLSQKAGGRISLTRSSRDGVIHAMLRQVVTPGVGSTSFAALSAESLQRMVRTFISAKSNGSPDDYINNIANDLKRSLLAIFRTQDGMQILNSSLLYPGHRKSVLDAQTAYACFTELWQSEAFQKSNFEQELAYVVRDSLIDMSGKSLETPDQLRGILTIMLLPLMDRPVGIWCRQRMGELISCLSPTGKLALVDLIANECPQHYILTDCLIKTWLNQANSLANEVHNLGGGKMAILSQSMIVLTIIICAAEKVGLPGADEITVNGLVDAIPPDVEFMMYSQTWAQEYLKPDPKGGRPIGRLPSKLEVLGKPECVGPNTSTVTEYMASMLGYGSLVPLAFKNKVLQMENILRQVKHNQEHLQAHPNLMVDAMMRGVRPKTVLQVKVRRDHIIQDALRVVAEADDQQLKFPMMVQFEGEDGVDEGGVQREFFDILCKQLFDAQYGMFEYLPEARVTWINPNSVESPDNFQHVGTLIGLLVYNNLPGLGVPFPRVLFKRLLQGPSADLTMEDLEEVYPEEARSLTHLLEYEPKDPEHADEEVKDTFCIYFNVSYDYYGESRNHDLIPDGANVPVTYSNREQFVREYIQWMLVDSIKPHYDPFEKGFYRVLGDSLTLCTLTPVDLHAILCGEQKLDFEALRKSARYEGAPFKDDYPYIQAFWKIVTQLNDTQKRQFLKFVTGSDRVPLGGLGAIKMTVQKNGGEPTDRLPTAYTCYDVLLLPEYSSADKMKSMLLSAIENSEGFGLQ</sequence>